<keyword evidence="2" id="KW-1185">Reference proteome</keyword>
<sequence>MIGAALLMRVFARWPHHLDRFRYRRGQAGLTLTELRAEYGQRIIDDARADPVLAQVLDDIGTTLLQSVRTLDKGLTPPANRPVVRYILLTELANRYLASVTEPFTHIPPSPYRGYSHPMLIVAAACRLGTSRRLRVP</sequence>
<comment type="caution">
    <text evidence="1">The sequence shown here is derived from an EMBL/GenBank/DDBJ whole genome shotgun (WGS) entry which is preliminary data.</text>
</comment>
<protein>
    <submittedName>
        <fullName evidence="1">Uncharacterized protein</fullName>
    </submittedName>
</protein>
<dbReference type="Proteomes" id="UP000612585">
    <property type="component" value="Unassembled WGS sequence"/>
</dbReference>
<gene>
    <name evidence="1" type="ORF">Vau01_061540</name>
</gene>
<reference evidence="1" key="1">
    <citation type="submission" date="2021-01" db="EMBL/GenBank/DDBJ databases">
        <title>Whole genome shotgun sequence of Virgisporangium aurantiacum NBRC 16421.</title>
        <authorList>
            <person name="Komaki H."/>
            <person name="Tamura T."/>
        </authorList>
    </citation>
    <scope>NUCLEOTIDE SEQUENCE</scope>
    <source>
        <strain evidence="1">NBRC 16421</strain>
    </source>
</reference>
<organism evidence="1 2">
    <name type="scientific">Virgisporangium aurantiacum</name>
    <dbReference type="NCBI Taxonomy" id="175570"/>
    <lineage>
        <taxon>Bacteria</taxon>
        <taxon>Bacillati</taxon>
        <taxon>Actinomycetota</taxon>
        <taxon>Actinomycetes</taxon>
        <taxon>Micromonosporales</taxon>
        <taxon>Micromonosporaceae</taxon>
        <taxon>Virgisporangium</taxon>
    </lineage>
</organism>
<name>A0A8J3Z946_9ACTN</name>
<proteinExistence type="predicted"/>
<dbReference type="RefSeq" id="WP_203999684.1">
    <property type="nucleotide sequence ID" value="NZ_BOPG01000037.1"/>
</dbReference>
<evidence type="ECO:0000313" key="1">
    <source>
        <dbReference type="EMBL" id="GIJ58638.1"/>
    </source>
</evidence>
<accession>A0A8J3Z946</accession>
<dbReference type="AlphaFoldDB" id="A0A8J3Z946"/>
<evidence type="ECO:0000313" key="2">
    <source>
        <dbReference type="Proteomes" id="UP000612585"/>
    </source>
</evidence>
<dbReference type="EMBL" id="BOPG01000037">
    <property type="protein sequence ID" value="GIJ58638.1"/>
    <property type="molecule type" value="Genomic_DNA"/>
</dbReference>